<dbReference type="EMBL" id="CM056810">
    <property type="protein sequence ID" value="KAJ8645320.1"/>
    <property type="molecule type" value="Genomic_DNA"/>
</dbReference>
<accession>A0ACC2MIU9</accession>
<gene>
    <name evidence="1" type="ORF">MRB53_007068</name>
</gene>
<evidence type="ECO:0000313" key="2">
    <source>
        <dbReference type="Proteomes" id="UP001234297"/>
    </source>
</evidence>
<reference evidence="1 2" key="1">
    <citation type="journal article" date="2022" name="Hortic Res">
        <title>A haplotype resolved chromosomal level avocado genome allows analysis of novel avocado genes.</title>
        <authorList>
            <person name="Nath O."/>
            <person name="Fletcher S.J."/>
            <person name="Hayward A."/>
            <person name="Shaw L.M."/>
            <person name="Masouleh A.K."/>
            <person name="Furtado A."/>
            <person name="Henry R.J."/>
            <person name="Mitter N."/>
        </authorList>
    </citation>
    <scope>NUCLEOTIDE SEQUENCE [LARGE SCALE GENOMIC DNA]</scope>
    <source>
        <strain evidence="2">cv. Hass</strain>
    </source>
</reference>
<sequence>MGRHLPPGNTARPDRYEQSFMAIGSLIYGDKRCALSPLYANWLKAWKEREGCCPFHLLLPVRIVPFSSSSSCLVFSELTQASECLRLTAARASDPSLYPSFSGSWSSAFPIRRSLPRSHLNLSRCRFYRLQFGAVCGKLNKKLANTMPPKTRNGEGPSRGKALSIQPTLAQDLPPPPPQQRRSGGRSPTVQTQSRSRGVTMLSFRDVPPPEQPRHSHKRPVQGDKSVTKPHEKSARAGSQSHHQASLDRNEDPRLEDIRAQNRLIREQHELIQRLKQQLEDKKDQSPPPRRLGHGRDLRHVLNSKRRDRDQGEEGSSSSHMHEGPKKQRQGSEDEELKKWIDQQGD</sequence>
<comment type="caution">
    <text evidence="1">The sequence shown here is derived from an EMBL/GenBank/DDBJ whole genome shotgun (WGS) entry which is preliminary data.</text>
</comment>
<evidence type="ECO:0000313" key="1">
    <source>
        <dbReference type="EMBL" id="KAJ8645320.1"/>
    </source>
</evidence>
<name>A0ACC2MIU9_PERAE</name>
<protein>
    <submittedName>
        <fullName evidence="1">Uncharacterized protein</fullName>
    </submittedName>
</protein>
<organism evidence="1 2">
    <name type="scientific">Persea americana</name>
    <name type="common">Avocado</name>
    <dbReference type="NCBI Taxonomy" id="3435"/>
    <lineage>
        <taxon>Eukaryota</taxon>
        <taxon>Viridiplantae</taxon>
        <taxon>Streptophyta</taxon>
        <taxon>Embryophyta</taxon>
        <taxon>Tracheophyta</taxon>
        <taxon>Spermatophyta</taxon>
        <taxon>Magnoliopsida</taxon>
        <taxon>Magnoliidae</taxon>
        <taxon>Laurales</taxon>
        <taxon>Lauraceae</taxon>
        <taxon>Persea</taxon>
    </lineage>
</organism>
<keyword evidence="2" id="KW-1185">Reference proteome</keyword>
<proteinExistence type="predicted"/>
<dbReference type="Proteomes" id="UP001234297">
    <property type="component" value="Chromosome 2"/>
</dbReference>